<dbReference type="Gene3D" id="3.60.10.10">
    <property type="entry name" value="Endonuclease/exonuclease/phosphatase"/>
    <property type="match status" value="1"/>
</dbReference>
<reference evidence="1 2" key="1">
    <citation type="submission" date="2021-06" db="EMBL/GenBank/DDBJ databases">
        <title>Caerostris extrusa draft genome.</title>
        <authorList>
            <person name="Kono N."/>
            <person name="Arakawa K."/>
        </authorList>
    </citation>
    <scope>NUCLEOTIDE SEQUENCE [LARGE SCALE GENOMIC DNA]</scope>
</reference>
<organism evidence="1 2">
    <name type="scientific">Caerostris extrusa</name>
    <name type="common">Bark spider</name>
    <name type="synonym">Caerostris bankana</name>
    <dbReference type="NCBI Taxonomy" id="172846"/>
    <lineage>
        <taxon>Eukaryota</taxon>
        <taxon>Metazoa</taxon>
        <taxon>Ecdysozoa</taxon>
        <taxon>Arthropoda</taxon>
        <taxon>Chelicerata</taxon>
        <taxon>Arachnida</taxon>
        <taxon>Araneae</taxon>
        <taxon>Araneomorphae</taxon>
        <taxon>Entelegynae</taxon>
        <taxon>Araneoidea</taxon>
        <taxon>Araneidae</taxon>
        <taxon>Caerostris</taxon>
    </lineage>
</organism>
<dbReference type="SUPFAM" id="SSF56219">
    <property type="entry name" value="DNase I-like"/>
    <property type="match status" value="1"/>
</dbReference>
<dbReference type="Proteomes" id="UP001054945">
    <property type="component" value="Unassembled WGS sequence"/>
</dbReference>
<keyword evidence="2" id="KW-1185">Reference proteome</keyword>
<protein>
    <submittedName>
        <fullName evidence="1">Uncharacterized protein</fullName>
    </submittedName>
</protein>
<gene>
    <name evidence="1" type="ORF">CEXT_370891</name>
</gene>
<accession>A0AAV4TSW4</accession>
<sequence length="121" mass="13765">MSDPFTGLKICYWNANGIYSKLTDFKNFVHNHNPDVIHLQETMFKPAQTIFIPNYNFFHVTVHKTLSQVALQYTSKTISLITKFPCPPLKSIKTTIISGHFANIADITSIFPQIIISSSQF</sequence>
<dbReference type="EMBL" id="BPLR01011851">
    <property type="protein sequence ID" value="GIY49553.1"/>
    <property type="molecule type" value="Genomic_DNA"/>
</dbReference>
<dbReference type="InterPro" id="IPR036691">
    <property type="entry name" value="Endo/exonu/phosph_ase_sf"/>
</dbReference>
<proteinExistence type="predicted"/>
<evidence type="ECO:0000313" key="1">
    <source>
        <dbReference type="EMBL" id="GIY49553.1"/>
    </source>
</evidence>
<comment type="caution">
    <text evidence="1">The sequence shown here is derived from an EMBL/GenBank/DDBJ whole genome shotgun (WGS) entry which is preliminary data.</text>
</comment>
<name>A0AAV4TSW4_CAEEX</name>
<dbReference type="AlphaFoldDB" id="A0AAV4TSW4"/>
<evidence type="ECO:0000313" key="2">
    <source>
        <dbReference type="Proteomes" id="UP001054945"/>
    </source>
</evidence>